<organism evidence="4 5">
    <name type="scientific">Streptacidiphilus alkalitolerans</name>
    <dbReference type="NCBI Taxonomy" id="3342712"/>
    <lineage>
        <taxon>Bacteria</taxon>
        <taxon>Bacillati</taxon>
        <taxon>Actinomycetota</taxon>
        <taxon>Actinomycetes</taxon>
        <taxon>Kitasatosporales</taxon>
        <taxon>Streptomycetaceae</taxon>
        <taxon>Streptacidiphilus</taxon>
    </lineage>
</organism>
<comment type="caution">
    <text evidence="4">The sequence shown here is derived from an EMBL/GenBank/DDBJ whole genome shotgun (WGS) entry which is preliminary data.</text>
</comment>
<evidence type="ECO:0000256" key="2">
    <source>
        <dbReference type="SAM" id="MobiDB-lite"/>
    </source>
</evidence>
<sequence>MTGGEGRPEGLEAGTCAGPTVFLDVHPRMRIAREEIFGPVLSVLTCRDDEEAVAVANGTDFGLMAHVLGEPGRARRVASRSTPCRRTPMPRSAASSSPAAREFGHYGVDESLEYITAFSN</sequence>
<evidence type="ECO:0000313" key="4">
    <source>
        <dbReference type="EMBL" id="MFC1414140.1"/>
    </source>
</evidence>
<dbReference type="PANTHER" id="PTHR42804">
    <property type="entry name" value="ALDEHYDE DEHYDROGENASE"/>
    <property type="match status" value="1"/>
</dbReference>
<dbReference type="InterPro" id="IPR016161">
    <property type="entry name" value="Ald_DH/histidinol_DH"/>
</dbReference>
<dbReference type="SUPFAM" id="SSF53720">
    <property type="entry name" value="ALDH-like"/>
    <property type="match status" value="1"/>
</dbReference>
<dbReference type="Pfam" id="PF00171">
    <property type="entry name" value="Aldedh"/>
    <property type="match status" value="1"/>
</dbReference>
<dbReference type="RefSeq" id="WP_380517261.1">
    <property type="nucleotide sequence ID" value="NZ_JBHEZX010000021.1"/>
</dbReference>
<dbReference type="Gene3D" id="3.40.309.10">
    <property type="entry name" value="Aldehyde Dehydrogenase, Chain A, domain 2"/>
    <property type="match status" value="1"/>
</dbReference>
<reference evidence="4 5" key="1">
    <citation type="submission" date="2024-09" db="EMBL/GenBank/DDBJ databases">
        <authorList>
            <person name="Lee S.D."/>
        </authorList>
    </citation>
    <scope>NUCLEOTIDE SEQUENCE [LARGE SCALE GENOMIC DNA]</scope>
    <source>
        <strain evidence="4 5">N1-1</strain>
    </source>
</reference>
<gene>
    <name evidence="4" type="ORF">ACEZDG_33250</name>
</gene>
<dbReference type="EMBL" id="JBHEZX010000021">
    <property type="protein sequence ID" value="MFC1414140.1"/>
    <property type="molecule type" value="Genomic_DNA"/>
</dbReference>
<dbReference type="InterPro" id="IPR015590">
    <property type="entry name" value="Aldehyde_DH_dom"/>
</dbReference>
<name>A0ABV6VK78_9ACTN</name>
<feature type="region of interest" description="Disordered" evidence="2">
    <location>
        <begin position="74"/>
        <end position="100"/>
    </location>
</feature>
<evidence type="ECO:0000313" key="5">
    <source>
        <dbReference type="Proteomes" id="UP001592582"/>
    </source>
</evidence>
<dbReference type="InterPro" id="IPR016163">
    <property type="entry name" value="Ald_DH_C"/>
</dbReference>
<dbReference type="PANTHER" id="PTHR42804:SF1">
    <property type="entry name" value="ALDEHYDE DEHYDROGENASE-RELATED"/>
    <property type="match status" value="1"/>
</dbReference>
<feature type="domain" description="Aldehyde dehydrogenase" evidence="3">
    <location>
        <begin position="2"/>
        <end position="80"/>
    </location>
</feature>
<evidence type="ECO:0000256" key="1">
    <source>
        <dbReference type="ARBA" id="ARBA00009986"/>
    </source>
</evidence>
<keyword evidence="5" id="KW-1185">Reference proteome</keyword>
<dbReference type="Proteomes" id="UP001592582">
    <property type="component" value="Unassembled WGS sequence"/>
</dbReference>
<protein>
    <submittedName>
        <fullName evidence="4">Aldehyde dehydrogenase family protein</fullName>
    </submittedName>
</protein>
<evidence type="ECO:0000259" key="3">
    <source>
        <dbReference type="Pfam" id="PF00171"/>
    </source>
</evidence>
<feature type="compositionally biased region" description="Low complexity" evidence="2">
    <location>
        <begin position="85"/>
        <end position="100"/>
    </location>
</feature>
<comment type="similarity">
    <text evidence="1">Belongs to the aldehyde dehydrogenase family.</text>
</comment>
<accession>A0ABV6VK78</accession>
<proteinExistence type="inferred from homology"/>